<dbReference type="EMBL" id="UYYB01100595">
    <property type="protein sequence ID" value="VDM77972.1"/>
    <property type="molecule type" value="Genomic_DNA"/>
</dbReference>
<feature type="domain" description="Protein kinase" evidence="14">
    <location>
        <begin position="14"/>
        <end position="83"/>
    </location>
</feature>
<evidence type="ECO:0000259" key="14">
    <source>
        <dbReference type="PROSITE" id="PS50011"/>
    </source>
</evidence>
<dbReference type="SUPFAM" id="SSF56112">
    <property type="entry name" value="Protein kinase-like (PK-like)"/>
    <property type="match status" value="1"/>
</dbReference>
<keyword evidence="5" id="KW-0808">Transferase</keyword>
<dbReference type="GO" id="GO:0005524">
    <property type="term" value="F:ATP binding"/>
    <property type="evidence" value="ECO:0007669"/>
    <property type="project" value="UniProtKB-UniRule"/>
</dbReference>
<dbReference type="FunFam" id="3.30.200.20:FF:000375">
    <property type="entry name" value="Cell division related protein kinase 2"/>
    <property type="match status" value="1"/>
</dbReference>
<proteinExistence type="inferred from homology"/>
<dbReference type="GO" id="GO:0008353">
    <property type="term" value="F:RNA polymerase II CTD heptapeptide repeat kinase activity"/>
    <property type="evidence" value="ECO:0007669"/>
    <property type="project" value="UniProtKB-EC"/>
</dbReference>
<dbReference type="GO" id="GO:0005634">
    <property type="term" value="C:nucleus"/>
    <property type="evidence" value="ECO:0007669"/>
    <property type="project" value="UniProtKB-SubCell"/>
</dbReference>
<evidence type="ECO:0000256" key="3">
    <source>
        <dbReference type="ARBA" id="ARBA00022527"/>
    </source>
</evidence>
<organism evidence="15 16">
    <name type="scientific">Strongylus vulgaris</name>
    <name type="common">Blood worm</name>
    <dbReference type="NCBI Taxonomy" id="40348"/>
    <lineage>
        <taxon>Eukaryota</taxon>
        <taxon>Metazoa</taxon>
        <taxon>Ecdysozoa</taxon>
        <taxon>Nematoda</taxon>
        <taxon>Chromadorea</taxon>
        <taxon>Rhabditida</taxon>
        <taxon>Rhabditina</taxon>
        <taxon>Rhabditomorpha</taxon>
        <taxon>Strongyloidea</taxon>
        <taxon>Strongylidae</taxon>
        <taxon>Strongylus</taxon>
    </lineage>
</organism>
<evidence type="ECO:0000313" key="16">
    <source>
        <dbReference type="Proteomes" id="UP000270094"/>
    </source>
</evidence>
<accession>A0A3P7LF37</accession>
<dbReference type="PANTHER" id="PTHR24056:SF334">
    <property type="entry name" value="CYCLIN-DEPENDENT KINASE 1"/>
    <property type="match status" value="1"/>
</dbReference>
<dbReference type="PROSITE" id="PS00107">
    <property type="entry name" value="PROTEIN_KINASE_ATP"/>
    <property type="match status" value="1"/>
</dbReference>
<name>A0A3P7LF37_STRVU</name>
<dbReference type="InterPro" id="IPR000719">
    <property type="entry name" value="Prot_kinase_dom"/>
</dbReference>
<keyword evidence="7" id="KW-0418">Kinase</keyword>
<comment type="subcellular location">
    <subcellularLocation>
        <location evidence="1">Nucleus</location>
    </subcellularLocation>
</comment>
<evidence type="ECO:0000256" key="6">
    <source>
        <dbReference type="ARBA" id="ARBA00022741"/>
    </source>
</evidence>
<keyword evidence="3" id="KW-0723">Serine/threonine-protein kinase</keyword>
<evidence type="ECO:0000256" key="11">
    <source>
        <dbReference type="ARBA" id="ARBA00048367"/>
    </source>
</evidence>
<evidence type="ECO:0000256" key="2">
    <source>
        <dbReference type="ARBA" id="ARBA00006485"/>
    </source>
</evidence>
<reference evidence="15 16" key="1">
    <citation type="submission" date="2018-11" db="EMBL/GenBank/DDBJ databases">
        <authorList>
            <consortium name="Pathogen Informatics"/>
        </authorList>
    </citation>
    <scope>NUCLEOTIDE SEQUENCE [LARGE SCALE GENOMIC DNA]</scope>
</reference>
<dbReference type="InterPro" id="IPR050108">
    <property type="entry name" value="CDK"/>
</dbReference>
<comment type="catalytic activity">
    <reaction evidence="10">
        <text>L-threonyl-[protein] + ATP = O-phospho-L-threonyl-[protein] + ADP + H(+)</text>
        <dbReference type="Rhea" id="RHEA:46608"/>
        <dbReference type="Rhea" id="RHEA-COMP:11060"/>
        <dbReference type="Rhea" id="RHEA-COMP:11605"/>
        <dbReference type="ChEBI" id="CHEBI:15378"/>
        <dbReference type="ChEBI" id="CHEBI:30013"/>
        <dbReference type="ChEBI" id="CHEBI:30616"/>
        <dbReference type="ChEBI" id="CHEBI:61977"/>
        <dbReference type="ChEBI" id="CHEBI:456216"/>
        <dbReference type="EC" id="2.7.11.22"/>
    </reaction>
</comment>
<keyword evidence="8 13" id="KW-0067">ATP-binding</keyword>
<sequence>MLASKFVRDSIDDYVKLDKVGEGTYGVVYKAEHKETHQLVAIKKIRLEFEDEGIPATALREISMLRELDHPNIVKLLGVCIQV</sequence>
<feature type="non-terminal residue" evidence="15">
    <location>
        <position position="83"/>
    </location>
</feature>
<evidence type="ECO:0000313" key="15">
    <source>
        <dbReference type="EMBL" id="VDM77972.1"/>
    </source>
</evidence>
<evidence type="ECO:0000256" key="12">
    <source>
        <dbReference type="ARBA" id="ARBA00049280"/>
    </source>
</evidence>
<evidence type="ECO:0000256" key="5">
    <source>
        <dbReference type="ARBA" id="ARBA00022679"/>
    </source>
</evidence>
<comment type="catalytic activity">
    <reaction evidence="12">
        <text>[DNA-directed RNA polymerase] + ATP = phospho-[DNA-directed RNA polymerase] + ADP + H(+)</text>
        <dbReference type="Rhea" id="RHEA:10216"/>
        <dbReference type="Rhea" id="RHEA-COMP:11321"/>
        <dbReference type="Rhea" id="RHEA-COMP:11322"/>
        <dbReference type="ChEBI" id="CHEBI:15378"/>
        <dbReference type="ChEBI" id="CHEBI:30616"/>
        <dbReference type="ChEBI" id="CHEBI:43176"/>
        <dbReference type="ChEBI" id="CHEBI:68546"/>
        <dbReference type="ChEBI" id="CHEBI:456216"/>
        <dbReference type="EC" id="2.7.11.23"/>
    </reaction>
</comment>
<dbReference type="Pfam" id="PF00069">
    <property type="entry name" value="Pkinase"/>
    <property type="match status" value="1"/>
</dbReference>
<keyword evidence="9" id="KW-0539">Nucleus</keyword>
<evidence type="ECO:0000256" key="10">
    <source>
        <dbReference type="ARBA" id="ARBA00047811"/>
    </source>
</evidence>
<keyword evidence="6 13" id="KW-0547">Nucleotide-binding</keyword>
<keyword evidence="16" id="KW-1185">Reference proteome</keyword>
<dbReference type="OrthoDB" id="10051191at2759"/>
<gene>
    <name evidence="15" type="ORF">SVUK_LOCUS12970</name>
</gene>
<feature type="binding site" evidence="13">
    <location>
        <position position="44"/>
    </location>
    <ligand>
        <name>ATP</name>
        <dbReference type="ChEBI" id="CHEBI:30616"/>
    </ligand>
</feature>
<comment type="similarity">
    <text evidence="2">Belongs to the protein kinase superfamily. CMGC Ser/Thr protein kinase family. CDC2/CDKX subfamily.</text>
</comment>
<dbReference type="GO" id="GO:0000086">
    <property type="term" value="P:G2/M transition of mitotic cell cycle"/>
    <property type="evidence" value="ECO:0007669"/>
    <property type="project" value="TreeGrafter"/>
</dbReference>
<dbReference type="Gene3D" id="3.30.200.20">
    <property type="entry name" value="Phosphorylase Kinase, domain 1"/>
    <property type="match status" value="1"/>
</dbReference>
<dbReference type="InterPro" id="IPR017441">
    <property type="entry name" value="Protein_kinase_ATP_BS"/>
</dbReference>
<dbReference type="Proteomes" id="UP000270094">
    <property type="component" value="Unassembled WGS sequence"/>
</dbReference>
<dbReference type="AlphaFoldDB" id="A0A3P7LF37"/>
<dbReference type="GO" id="GO:0007095">
    <property type="term" value="P:mitotic G2 DNA damage checkpoint signaling"/>
    <property type="evidence" value="ECO:0007669"/>
    <property type="project" value="TreeGrafter"/>
</dbReference>
<evidence type="ECO:0000256" key="9">
    <source>
        <dbReference type="ARBA" id="ARBA00023242"/>
    </source>
</evidence>
<evidence type="ECO:0000256" key="7">
    <source>
        <dbReference type="ARBA" id="ARBA00022777"/>
    </source>
</evidence>
<evidence type="ECO:0000256" key="1">
    <source>
        <dbReference type="ARBA" id="ARBA00004123"/>
    </source>
</evidence>
<evidence type="ECO:0000256" key="8">
    <source>
        <dbReference type="ARBA" id="ARBA00022840"/>
    </source>
</evidence>
<keyword evidence="4" id="KW-0597">Phosphoprotein</keyword>
<dbReference type="GO" id="GO:0004693">
    <property type="term" value="F:cyclin-dependent protein serine/threonine kinase activity"/>
    <property type="evidence" value="ECO:0007669"/>
    <property type="project" value="UniProtKB-EC"/>
</dbReference>
<comment type="catalytic activity">
    <reaction evidence="11">
        <text>L-seryl-[protein] + ATP = O-phospho-L-seryl-[protein] + ADP + H(+)</text>
        <dbReference type="Rhea" id="RHEA:17989"/>
        <dbReference type="Rhea" id="RHEA-COMP:9863"/>
        <dbReference type="Rhea" id="RHEA-COMP:11604"/>
        <dbReference type="ChEBI" id="CHEBI:15378"/>
        <dbReference type="ChEBI" id="CHEBI:29999"/>
        <dbReference type="ChEBI" id="CHEBI:30616"/>
        <dbReference type="ChEBI" id="CHEBI:83421"/>
        <dbReference type="ChEBI" id="CHEBI:456216"/>
        <dbReference type="EC" id="2.7.11.22"/>
    </reaction>
</comment>
<protein>
    <recommendedName>
        <fullName evidence="14">Protein kinase domain-containing protein</fullName>
    </recommendedName>
</protein>
<dbReference type="PANTHER" id="PTHR24056">
    <property type="entry name" value="CELL DIVISION PROTEIN KINASE"/>
    <property type="match status" value="1"/>
</dbReference>
<evidence type="ECO:0000256" key="13">
    <source>
        <dbReference type="PROSITE-ProRule" id="PRU10141"/>
    </source>
</evidence>
<dbReference type="PROSITE" id="PS50011">
    <property type="entry name" value="PROTEIN_KINASE_DOM"/>
    <property type="match status" value="1"/>
</dbReference>
<dbReference type="InterPro" id="IPR011009">
    <property type="entry name" value="Kinase-like_dom_sf"/>
</dbReference>
<evidence type="ECO:0000256" key="4">
    <source>
        <dbReference type="ARBA" id="ARBA00022553"/>
    </source>
</evidence>